<keyword evidence="5" id="KW-0732">Signal</keyword>
<protein>
    <recommendedName>
        <fullName evidence="8">Kelch repeat protein</fullName>
    </recommendedName>
</protein>
<evidence type="ECO:0000313" key="6">
    <source>
        <dbReference type="EMBL" id="KAK7951687.1"/>
    </source>
</evidence>
<keyword evidence="2" id="KW-0408">Iron</keyword>
<dbReference type="GeneID" id="92076699"/>
<accession>A0ABR1QCH5</accession>
<feature type="compositionally biased region" description="Polar residues" evidence="3">
    <location>
        <begin position="697"/>
        <end position="732"/>
    </location>
</feature>
<dbReference type="RefSeq" id="XP_066699749.1">
    <property type="nucleotide sequence ID" value="XM_066843637.1"/>
</dbReference>
<keyword evidence="7" id="KW-1185">Reference proteome</keyword>
<evidence type="ECO:0000256" key="1">
    <source>
        <dbReference type="ARBA" id="ARBA00022737"/>
    </source>
</evidence>
<evidence type="ECO:0008006" key="8">
    <source>
        <dbReference type="Google" id="ProtNLM"/>
    </source>
</evidence>
<dbReference type="PANTHER" id="PTHR47435:SF4">
    <property type="entry name" value="KELCH REPEAT PROTEIN (AFU_ORTHOLOGUE AFUA_5G12780)"/>
    <property type="match status" value="1"/>
</dbReference>
<feature type="signal peptide" evidence="5">
    <location>
        <begin position="1"/>
        <end position="17"/>
    </location>
</feature>
<evidence type="ECO:0000256" key="5">
    <source>
        <dbReference type="SAM" id="SignalP"/>
    </source>
</evidence>
<dbReference type="Proteomes" id="UP001391051">
    <property type="component" value="Unassembled WGS sequence"/>
</dbReference>
<keyword evidence="4" id="KW-1133">Transmembrane helix</keyword>
<keyword evidence="1" id="KW-0677">Repeat</keyword>
<feature type="compositionally biased region" description="Low complexity" evidence="3">
    <location>
        <begin position="733"/>
        <end position="750"/>
    </location>
</feature>
<dbReference type="Gene3D" id="2.120.10.80">
    <property type="entry name" value="Kelch-type beta propeller"/>
    <property type="match status" value="2"/>
</dbReference>
<dbReference type="InterPro" id="IPR011043">
    <property type="entry name" value="Gal_Oxase/kelch_b-propeller"/>
</dbReference>
<proteinExistence type="predicted"/>
<comment type="caution">
    <text evidence="6">The sequence shown here is derived from an EMBL/GenBank/DDBJ whole genome shotgun (WGS) entry which is preliminary data.</text>
</comment>
<evidence type="ECO:0000256" key="3">
    <source>
        <dbReference type="SAM" id="MobiDB-lite"/>
    </source>
</evidence>
<name>A0ABR1QCH5_9PEZI</name>
<gene>
    <name evidence="6" type="ORF">PG986_007415</name>
</gene>
<feature type="chain" id="PRO_5047207256" description="Kelch repeat protein" evidence="5">
    <location>
        <begin position="18"/>
        <end position="781"/>
    </location>
</feature>
<dbReference type="PANTHER" id="PTHR47435">
    <property type="entry name" value="KELCH REPEAT PROTEIN (AFU_ORTHOLOGUE AFUA_5G12780)"/>
    <property type="match status" value="1"/>
</dbReference>
<feature type="compositionally biased region" description="Basic and acidic residues" evidence="3">
    <location>
        <begin position="755"/>
        <end position="764"/>
    </location>
</feature>
<keyword evidence="4" id="KW-0812">Transmembrane</keyword>
<evidence type="ECO:0000256" key="4">
    <source>
        <dbReference type="SAM" id="Phobius"/>
    </source>
</evidence>
<dbReference type="InterPro" id="IPR015915">
    <property type="entry name" value="Kelch-typ_b-propeller"/>
</dbReference>
<keyword evidence="4" id="KW-0472">Membrane</keyword>
<feature type="transmembrane region" description="Helical" evidence="4">
    <location>
        <begin position="504"/>
        <end position="530"/>
    </location>
</feature>
<organism evidence="6 7">
    <name type="scientific">Apiospora aurea</name>
    <dbReference type="NCBI Taxonomy" id="335848"/>
    <lineage>
        <taxon>Eukaryota</taxon>
        <taxon>Fungi</taxon>
        <taxon>Dikarya</taxon>
        <taxon>Ascomycota</taxon>
        <taxon>Pezizomycotina</taxon>
        <taxon>Sordariomycetes</taxon>
        <taxon>Xylariomycetidae</taxon>
        <taxon>Amphisphaeriales</taxon>
        <taxon>Apiosporaceae</taxon>
        <taxon>Apiospora</taxon>
    </lineage>
</organism>
<feature type="region of interest" description="Disordered" evidence="3">
    <location>
        <begin position="644"/>
        <end position="663"/>
    </location>
</feature>
<evidence type="ECO:0000313" key="7">
    <source>
        <dbReference type="Proteomes" id="UP001391051"/>
    </source>
</evidence>
<evidence type="ECO:0000256" key="2">
    <source>
        <dbReference type="ARBA" id="ARBA00023004"/>
    </source>
</evidence>
<sequence length="781" mass="84435">MLLFVLVVAGSITTAHAQRDPVVGFCRRFGHQTTVIDRKLYIDGGFINYDPLTDDPTNYTNTYLSYLDLDHNGSHDMPQLYANLTKDGSVPSVQGGVLWGDDVNKRFYLFGGEYTSTQQQPPVDTPAPLWAYDIGRDRWELVGHAPPDSINGTVSYGAGVSVTERGEGYYYGGWLSNSSVPGWRKGPKAATTGLIRFAFSSSSSSPLSQFKCFSRRFRRVSPKPSLLVYKNELSPLTNPFVIAQWINTTGPDDGIRRAEGVMEYLPVSDNGRLVYFGGIRDPGNGSVVGQPMDEVHLYNIGTSKWYVQHASGDVPDMRRRFCAGATWVQDQSSYNIYLYGGLGFPLNNEAGFDDVYILSLPSFTWTKMYPAPGSNITNQYPHNALTCNVIDSAQMLIMGGSFPLDTKTCDARDQFGTHGLDMGEQNPDASPWFVYRKNITSYIVPQLILDEIGGNPRGGATKTAPSNGFDQPDLKTLMMRRYTAAARTPTGGVSHQGGGLSRNAVIGIAVGCGGAALLASIVGCCCLGVVRRRRKLRLNRAAAGAGAVPPGIPNSNNTVASSLGAARISASAYVPSPGAIGSPSPTSYYYSPTTPNRMLRAPVELAGSEGMHELHDRRQYGTPHFSLSSPGSLMISPPLKYIDHETARSSPPTTTTTTYSCSRGGSPVTIAEAAGAHMGFYTITPLTTAPTTETLHQHQQQYNDNGQSFPRSWLETSSEHSFGPLNSNPVVEQQQQHQGQAAAATPQAAASTPLRGREQPRVQARDGGISKPETDGEGPRR</sequence>
<feature type="compositionally biased region" description="Basic and acidic residues" evidence="3">
    <location>
        <begin position="772"/>
        <end position="781"/>
    </location>
</feature>
<reference evidence="6 7" key="1">
    <citation type="submission" date="2023-01" db="EMBL/GenBank/DDBJ databases">
        <title>Analysis of 21 Apiospora genomes using comparative genomics revels a genus with tremendous synthesis potential of carbohydrate active enzymes and secondary metabolites.</title>
        <authorList>
            <person name="Sorensen T."/>
        </authorList>
    </citation>
    <scope>NUCLEOTIDE SEQUENCE [LARGE SCALE GENOMIC DNA]</scope>
    <source>
        <strain evidence="6 7">CBS 24483</strain>
    </source>
</reference>
<feature type="region of interest" description="Disordered" evidence="3">
    <location>
        <begin position="694"/>
        <end position="781"/>
    </location>
</feature>
<dbReference type="SUPFAM" id="SSF50965">
    <property type="entry name" value="Galactose oxidase, central domain"/>
    <property type="match status" value="2"/>
</dbReference>
<dbReference type="EMBL" id="JAQQWE010000005">
    <property type="protein sequence ID" value="KAK7951687.1"/>
    <property type="molecule type" value="Genomic_DNA"/>
</dbReference>